<dbReference type="PRINTS" id="PR00380">
    <property type="entry name" value="KINESINHEAVY"/>
</dbReference>
<keyword evidence="10 18" id="KW-0175">Coiled coil</keyword>
<dbReference type="GO" id="GO:0005912">
    <property type="term" value="C:adherens junction"/>
    <property type="evidence" value="ECO:0007669"/>
    <property type="project" value="UniProtKB-SubCell"/>
</dbReference>
<evidence type="ECO:0000256" key="1">
    <source>
        <dbReference type="ARBA" id="ARBA00004284"/>
    </source>
</evidence>
<evidence type="ECO:0000313" key="22">
    <source>
        <dbReference type="Proteomes" id="UP000261620"/>
    </source>
</evidence>
<dbReference type="GO" id="GO:0008017">
    <property type="term" value="F:microtubule binding"/>
    <property type="evidence" value="ECO:0007669"/>
    <property type="project" value="InterPro"/>
</dbReference>
<keyword evidence="11" id="KW-0472">Membrane</keyword>
<keyword evidence="5" id="KW-0597">Phosphoprotein</keyword>
<keyword evidence="12 17" id="KW-0505">Motor protein</keyword>
<dbReference type="Proteomes" id="UP000261620">
    <property type="component" value="Unplaced"/>
</dbReference>
<dbReference type="Gene3D" id="3.40.850.10">
    <property type="entry name" value="Kinesin motor domain"/>
    <property type="match status" value="1"/>
</dbReference>
<dbReference type="SUPFAM" id="SSF52540">
    <property type="entry name" value="P-loop containing nucleoside triphosphate hydrolases"/>
    <property type="match status" value="1"/>
</dbReference>
<evidence type="ECO:0000256" key="7">
    <source>
        <dbReference type="ARBA" id="ARBA00022741"/>
    </source>
</evidence>
<evidence type="ECO:0000256" key="18">
    <source>
        <dbReference type="SAM" id="Coils"/>
    </source>
</evidence>
<dbReference type="AlphaFoldDB" id="A0A3Q4AE48"/>
<keyword evidence="9" id="KW-0965">Cell junction</keyword>
<keyword evidence="13" id="KW-0206">Cytoskeleton</keyword>
<keyword evidence="4" id="KW-0963">Cytoplasm</keyword>
<comment type="similarity">
    <text evidence="17">Belongs to the TRAFAC class myosin-kinesin ATPase superfamily. Kinesin family.</text>
</comment>
<evidence type="ECO:0000256" key="13">
    <source>
        <dbReference type="ARBA" id="ARBA00023212"/>
    </source>
</evidence>
<evidence type="ECO:0000256" key="16">
    <source>
        <dbReference type="ARBA" id="ARBA00073326"/>
    </source>
</evidence>
<keyword evidence="8 17" id="KW-0067">ATP-binding</keyword>
<feature type="coiled-coil region" evidence="18">
    <location>
        <begin position="309"/>
        <end position="462"/>
    </location>
</feature>
<feature type="compositionally biased region" description="Acidic residues" evidence="19">
    <location>
        <begin position="70"/>
        <end position="84"/>
    </location>
</feature>
<dbReference type="InterPro" id="IPR027640">
    <property type="entry name" value="Kinesin-like_fam"/>
</dbReference>
<reference evidence="21" key="2">
    <citation type="submission" date="2025-09" db="UniProtKB">
        <authorList>
            <consortium name="Ensembl"/>
        </authorList>
    </citation>
    <scope>IDENTIFICATION</scope>
</reference>
<dbReference type="SMART" id="SM00129">
    <property type="entry name" value="KISc"/>
    <property type="match status" value="1"/>
</dbReference>
<evidence type="ECO:0000259" key="20">
    <source>
        <dbReference type="PROSITE" id="PS50067"/>
    </source>
</evidence>
<name>A0A3Q4AE48_MOLML</name>
<feature type="domain" description="Kinesin motor" evidence="20">
    <location>
        <begin position="560"/>
        <end position="881"/>
    </location>
</feature>
<keyword evidence="14" id="KW-0968">Cytoplasmic vesicle</keyword>
<evidence type="ECO:0000256" key="10">
    <source>
        <dbReference type="ARBA" id="ARBA00023054"/>
    </source>
</evidence>
<evidence type="ECO:0000256" key="3">
    <source>
        <dbReference type="ARBA" id="ARBA00004536"/>
    </source>
</evidence>
<dbReference type="InterPro" id="IPR036961">
    <property type="entry name" value="Kinesin_motor_dom_sf"/>
</dbReference>
<dbReference type="Ensembl" id="ENSMMOT00000002305.1">
    <property type="protein sequence ID" value="ENSMMOP00000002265.1"/>
    <property type="gene ID" value="ENSMMOG00000001848.1"/>
</dbReference>
<evidence type="ECO:0000256" key="4">
    <source>
        <dbReference type="ARBA" id="ARBA00022490"/>
    </source>
</evidence>
<feature type="coiled-coil region" evidence="18">
    <location>
        <begin position="231"/>
        <end position="258"/>
    </location>
</feature>
<evidence type="ECO:0000256" key="12">
    <source>
        <dbReference type="ARBA" id="ARBA00023175"/>
    </source>
</evidence>
<comment type="function">
    <text evidence="15">Minus-end microtubule-dependent motor protein. Involved in apically targeted transport. Required for zonula adherens maintenance.</text>
</comment>
<evidence type="ECO:0000313" key="21">
    <source>
        <dbReference type="Ensembl" id="ENSMMOP00000002265.1"/>
    </source>
</evidence>
<evidence type="ECO:0000256" key="11">
    <source>
        <dbReference type="ARBA" id="ARBA00023136"/>
    </source>
</evidence>
<comment type="subcellular location">
    <subcellularLocation>
        <location evidence="3">Cell junction</location>
        <location evidence="3">Adherens junction</location>
    </subcellularLocation>
    <subcellularLocation>
        <location evidence="2">Cytoplasm</location>
        <location evidence="2">Cytoskeleton</location>
        <location evidence="2">Microtubule organizing center</location>
        <location evidence="2">Centrosome</location>
    </subcellularLocation>
    <subcellularLocation>
        <location evidence="1">Cytoplasmic vesicle membrane</location>
        <topology evidence="1">Peripheral membrane protein</topology>
    </subcellularLocation>
</comment>
<dbReference type="OMA" id="WSYTVTV"/>
<evidence type="ECO:0000256" key="15">
    <source>
        <dbReference type="ARBA" id="ARBA00060102"/>
    </source>
</evidence>
<evidence type="ECO:0000256" key="9">
    <source>
        <dbReference type="ARBA" id="ARBA00022949"/>
    </source>
</evidence>
<protein>
    <recommendedName>
        <fullName evidence="16">Kinesin-like protein KIFC3</fullName>
    </recommendedName>
</protein>
<dbReference type="PANTHER" id="PTHR47972">
    <property type="entry name" value="KINESIN-LIKE PROTEIN KLP-3"/>
    <property type="match status" value="1"/>
</dbReference>
<evidence type="ECO:0000256" key="14">
    <source>
        <dbReference type="ARBA" id="ARBA00023329"/>
    </source>
</evidence>
<dbReference type="GO" id="GO:0003777">
    <property type="term" value="F:microtubule motor activity"/>
    <property type="evidence" value="ECO:0007669"/>
    <property type="project" value="InterPro"/>
</dbReference>
<keyword evidence="6" id="KW-0493">Microtubule</keyword>
<accession>A0A3Q4AE48</accession>
<dbReference type="GO" id="GO:0005813">
    <property type="term" value="C:centrosome"/>
    <property type="evidence" value="ECO:0007669"/>
    <property type="project" value="UniProtKB-SubCell"/>
</dbReference>
<dbReference type="CDD" id="cd01366">
    <property type="entry name" value="KISc_C_terminal"/>
    <property type="match status" value="1"/>
</dbReference>
<dbReference type="InterPro" id="IPR027417">
    <property type="entry name" value="P-loop_NTPase"/>
</dbReference>
<keyword evidence="22" id="KW-1185">Reference proteome</keyword>
<dbReference type="STRING" id="94237.ENSMMOP00000002265"/>
<evidence type="ECO:0000256" key="8">
    <source>
        <dbReference type="ARBA" id="ARBA00022840"/>
    </source>
</evidence>
<sequence>MYAFYSLLVYIFYTVFKKEEEDALEAACGASSDQEPGPVSMETGSRRRDGHTSKIGKKACALLRESSSSDSEELSLSDEDEIDGPDIPACTPLAAFLSFKQETEKRRESQLSESPLVAVMSHLLTFLEQYSHFQQLQHQADQYRVQLKRHRVQHRRQMKALRVSYRQRLQDKNSIIGSLEEAISQQQTQAGVHRLVESLYGLQGERSKLRGELRLLHSQLELKEKDRHSRIQAFQQQIDELKSCIEEREEELSRLRTATGATDSEKRVLCLSAENESLKQNLSLTQGLLQQLSTIPSQSSTMLNKFQENENLRSRVQQLELSLQQRAEQLSHLERRSEQSEWRRGEELRKREERVRELQLELDRERSKEPVYVTQTVEVESPVTLKHLSKARQKNELLSKKLSSQNEQCKQLEEQIRKSDECSCNLQHKQIAAYEREICTLREELLKEIGHLEERKEEAVRAAAHCSPEHFQNLQDQFFLQKRLTALPPTLRSMKTDYASLRSQVRNFSEFYGTAINDAKKQISAAISEMSEANKDLLEKYRKEVALRRKYHEQLVELKNIRVLCRVKPVLKEDHHEEGQSVVVTTDPHNESCLSVLNKGKGRIFEMDKVFHPHATQEEQVFQEIEPLVTSCIDGYHVCIFAYGQTGSGKTYTMEGSVENPGINQRALKHLFAEIEERKDMWSYTVTVSSVEIYNEVLDLLSKDGEKLDIKINPDGTGQLHVPGLRVIEVKSFQHIKKILATARRNRITFGTQMNQHSSRSHALLCITVQGTDLATGSKTTKLNLVDLAGSERVWKSGAEGDRLKEAQNINRSLLALGDVIQALRARQTHIPFRNSRLTYLLQDSLGKGSKTAMVVQVSALESNVGETLCSLKFAQRVCKVELGPAARKIESAGGLCD</sequence>
<evidence type="ECO:0000256" key="17">
    <source>
        <dbReference type="PROSITE-ProRule" id="PRU00283"/>
    </source>
</evidence>
<dbReference type="GO" id="GO:0030659">
    <property type="term" value="C:cytoplasmic vesicle membrane"/>
    <property type="evidence" value="ECO:0007669"/>
    <property type="project" value="UniProtKB-SubCell"/>
</dbReference>
<dbReference type="InterPro" id="IPR001752">
    <property type="entry name" value="Kinesin_motor_dom"/>
</dbReference>
<proteinExistence type="inferred from homology"/>
<dbReference type="Pfam" id="PF00225">
    <property type="entry name" value="Kinesin"/>
    <property type="match status" value="1"/>
</dbReference>
<dbReference type="PROSITE" id="PS50067">
    <property type="entry name" value="KINESIN_MOTOR_2"/>
    <property type="match status" value="1"/>
</dbReference>
<feature type="binding site" evidence="17">
    <location>
        <begin position="644"/>
        <end position="651"/>
    </location>
    <ligand>
        <name>ATP</name>
        <dbReference type="ChEBI" id="CHEBI:30616"/>
    </ligand>
</feature>
<dbReference type="GO" id="GO:0005871">
    <property type="term" value="C:kinesin complex"/>
    <property type="evidence" value="ECO:0007669"/>
    <property type="project" value="UniProtKB-ARBA"/>
</dbReference>
<dbReference type="GO" id="GO:0005874">
    <property type="term" value="C:microtubule"/>
    <property type="evidence" value="ECO:0007669"/>
    <property type="project" value="UniProtKB-KW"/>
</dbReference>
<dbReference type="GO" id="GO:0005524">
    <property type="term" value="F:ATP binding"/>
    <property type="evidence" value="ECO:0007669"/>
    <property type="project" value="UniProtKB-UniRule"/>
</dbReference>
<keyword evidence="7 17" id="KW-0547">Nucleotide-binding</keyword>
<evidence type="ECO:0000256" key="6">
    <source>
        <dbReference type="ARBA" id="ARBA00022701"/>
    </source>
</evidence>
<organism evidence="21 22">
    <name type="scientific">Mola mola</name>
    <name type="common">Ocean sunfish</name>
    <name type="synonym">Tetraodon mola</name>
    <dbReference type="NCBI Taxonomy" id="94237"/>
    <lineage>
        <taxon>Eukaryota</taxon>
        <taxon>Metazoa</taxon>
        <taxon>Chordata</taxon>
        <taxon>Craniata</taxon>
        <taxon>Vertebrata</taxon>
        <taxon>Euteleostomi</taxon>
        <taxon>Actinopterygii</taxon>
        <taxon>Neopterygii</taxon>
        <taxon>Teleostei</taxon>
        <taxon>Neoteleostei</taxon>
        <taxon>Acanthomorphata</taxon>
        <taxon>Eupercaria</taxon>
        <taxon>Tetraodontiformes</taxon>
        <taxon>Molidae</taxon>
        <taxon>Mola</taxon>
    </lineage>
</organism>
<dbReference type="PANTHER" id="PTHR47972:SF43">
    <property type="entry name" value="KINESIN-LIKE PROTEIN"/>
    <property type="match status" value="1"/>
</dbReference>
<evidence type="ECO:0000256" key="5">
    <source>
        <dbReference type="ARBA" id="ARBA00022553"/>
    </source>
</evidence>
<evidence type="ECO:0000256" key="19">
    <source>
        <dbReference type="SAM" id="MobiDB-lite"/>
    </source>
</evidence>
<dbReference type="FunFam" id="3.40.850.10:FF:000022">
    <property type="entry name" value="Kinesin-like protein"/>
    <property type="match status" value="1"/>
</dbReference>
<feature type="region of interest" description="Disordered" evidence="19">
    <location>
        <begin position="27"/>
        <end position="88"/>
    </location>
</feature>
<reference evidence="21" key="1">
    <citation type="submission" date="2025-08" db="UniProtKB">
        <authorList>
            <consortium name="Ensembl"/>
        </authorList>
    </citation>
    <scope>IDENTIFICATION</scope>
</reference>
<dbReference type="GO" id="GO:0007018">
    <property type="term" value="P:microtubule-based movement"/>
    <property type="evidence" value="ECO:0007669"/>
    <property type="project" value="InterPro"/>
</dbReference>
<evidence type="ECO:0000256" key="2">
    <source>
        <dbReference type="ARBA" id="ARBA00004300"/>
    </source>
</evidence>